<dbReference type="InterPro" id="IPR003018">
    <property type="entry name" value="GAF"/>
</dbReference>
<name>A0ABQ6BZ85_9BURK</name>
<dbReference type="SMART" id="SM00065">
    <property type="entry name" value="GAF"/>
    <property type="match status" value="1"/>
</dbReference>
<protein>
    <recommendedName>
        <fullName evidence="1">GAF domain-containing protein</fullName>
    </recommendedName>
</protein>
<dbReference type="Gene3D" id="3.30.450.40">
    <property type="match status" value="1"/>
</dbReference>
<evidence type="ECO:0000259" key="1">
    <source>
        <dbReference type="SMART" id="SM00065"/>
    </source>
</evidence>
<sequence>MRGFVISPAIPAMRDLGYNPDDLSVQISEMLVATTDTADSEIDQAVPEVLKLVRDKLKMDVVFVSEFANGRRVFRFVDTPPDQPVIAPGGSDPLQDAWCQRVVDGRLPQYIPDAQTLPASAPLVKALPFPIGTHLSVPIVLQSGEVYGTLCAFSFKPKEPAEADDLKVLRYTAQLAAKKIDEHRALARHRPPEPELSLVPIEKKKGW</sequence>
<organism evidence="2 3">
    <name type="scientific">Hydrogenophaga electricum</name>
    <dbReference type="NCBI Taxonomy" id="1230953"/>
    <lineage>
        <taxon>Bacteria</taxon>
        <taxon>Pseudomonadati</taxon>
        <taxon>Pseudomonadota</taxon>
        <taxon>Betaproteobacteria</taxon>
        <taxon>Burkholderiales</taxon>
        <taxon>Comamonadaceae</taxon>
        <taxon>Hydrogenophaga</taxon>
    </lineage>
</organism>
<keyword evidence="3" id="KW-1185">Reference proteome</keyword>
<dbReference type="InterPro" id="IPR029016">
    <property type="entry name" value="GAF-like_dom_sf"/>
</dbReference>
<comment type="caution">
    <text evidence="2">The sequence shown here is derived from an EMBL/GenBank/DDBJ whole genome shotgun (WGS) entry which is preliminary data.</text>
</comment>
<dbReference type="Proteomes" id="UP001156903">
    <property type="component" value="Unassembled WGS sequence"/>
</dbReference>
<gene>
    <name evidence="2" type="ORF">GCM10007935_09020</name>
</gene>
<evidence type="ECO:0000313" key="3">
    <source>
        <dbReference type="Proteomes" id="UP001156903"/>
    </source>
</evidence>
<dbReference type="SUPFAM" id="SSF55781">
    <property type="entry name" value="GAF domain-like"/>
    <property type="match status" value="1"/>
</dbReference>
<evidence type="ECO:0000313" key="2">
    <source>
        <dbReference type="EMBL" id="GLS13473.1"/>
    </source>
</evidence>
<dbReference type="Pfam" id="PF13185">
    <property type="entry name" value="GAF_2"/>
    <property type="match status" value="1"/>
</dbReference>
<reference evidence="3" key="1">
    <citation type="journal article" date="2019" name="Int. J. Syst. Evol. Microbiol.">
        <title>The Global Catalogue of Microorganisms (GCM) 10K type strain sequencing project: providing services to taxonomists for standard genome sequencing and annotation.</title>
        <authorList>
            <consortium name="The Broad Institute Genomics Platform"/>
            <consortium name="The Broad Institute Genome Sequencing Center for Infectious Disease"/>
            <person name="Wu L."/>
            <person name="Ma J."/>
        </authorList>
    </citation>
    <scope>NUCLEOTIDE SEQUENCE [LARGE SCALE GENOMIC DNA]</scope>
    <source>
        <strain evidence="3">NBRC 109341</strain>
    </source>
</reference>
<feature type="domain" description="GAF" evidence="1">
    <location>
        <begin position="41"/>
        <end position="190"/>
    </location>
</feature>
<proteinExistence type="predicted"/>
<accession>A0ABQ6BZ85</accession>
<dbReference type="EMBL" id="BSPB01000004">
    <property type="protein sequence ID" value="GLS13473.1"/>
    <property type="molecule type" value="Genomic_DNA"/>
</dbReference>